<feature type="compositionally biased region" description="Basic and acidic residues" evidence="1">
    <location>
        <begin position="79"/>
        <end position="97"/>
    </location>
</feature>
<accession>A0A2J8A2L0</accession>
<proteinExistence type="predicted"/>
<reference evidence="2 3" key="1">
    <citation type="journal article" date="2017" name="Mol. Biol. Evol.">
        <title>The 4-celled Tetrabaena socialis nuclear genome reveals the essential components for genetic control of cell number at the origin of multicellularity in the volvocine lineage.</title>
        <authorList>
            <person name="Featherston J."/>
            <person name="Arakaki Y."/>
            <person name="Hanschen E.R."/>
            <person name="Ferris P.J."/>
            <person name="Michod R.E."/>
            <person name="Olson B.J.S.C."/>
            <person name="Nozaki H."/>
            <person name="Durand P.M."/>
        </authorList>
    </citation>
    <scope>NUCLEOTIDE SEQUENCE [LARGE SCALE GENOMIC DNA]</scope>
    <source>
        <strain evidence="2 3">NIES-571</strain>
    </source>
</reference>
<protein>
    <submittedName>
        <fullName evidence="2">Uncharacterized protein</fullName>
    </submittedName>
</protein>
<dbReference type="EMBL" id="PGGS01000216">
    <property type="protein sequence ID" value="PNH06759.1"/>
    <property type="molecule type" value="Genomic_DNA"/>
</dbReference>
<name>A0A2J8A2L0_9CHLO</name>
<keyword evidence="3" id="KW-1185">Reference proteome</keyword>
<feature type="non-terminal residue" evidence="2">
    <location>
        <position position="1"/>
    </location>
</feature>
<feature type="region of interest" description="Disordered" evidence="1">
    <location>
        <begin position="79"/>
        <end position="107"/>
    </location>
</feature>
<evidence type="ECO:0000313" key="2">
    <source>
        <dbReference type="EMBL" id="PNH06759.1"/>
    </source>
</evidence>
<dbReference type="Proteomes" id="UP000236333">
    <property type="component" value="Unassembled WGS sequence"/>
</dbReference>
<evidence type="ECO:0000313" key="3">
    <source>
        <dbReference type="Proteomes" id="UP000236333"/>
    </source>
</evidence>
<dbReference type="OrthoDB" id="535553at2759"/>
<evidence type="ECO:0000256" key="1">
    <source>
        <dbReference type="SAM" id="MobiDB-lite"/>
    </source>
</evidence>
<comment type="caution">
    <text evidence="2">The sequence shown here is derived from an EMBL/GenBank/DDBJ whole genome shotgun (WGS) entry which is preliminary data.</text>
</comment>
<gene>
    <name evidence="2" type="ORF">TSOC_006846</name>
</gene>
<organism evidence="2 3">
    <name type="scientific">Tetrabaena socialis</name>
    <dbReference type="NCBI Taxonomy" id="47790"/>
    <lineage>
        <taxon>Eukaryota</taxon>
        <taxon>Viridiplantae</taxon>
        <taxon>Chlorophyta</taxon>
        <taxon>core chlorophytes</taxon>
        <taxon>Chlorophyceae</taxon>
        <taxon>CS clade</taxon>
        <taxon>Chlamydomonadales</taxon>
        <taxon>Tetrabaenaceae</taxon>
        <taxon>Tetrabaena</taxon>
    </lineage>
</organism>
<sequence>GGCLQGFALNTARLRPTSAPPMYTQVGSTAVPRDQKLQTFLRSAVVMRVQAPLTVLPARCTKVTAEDIVAQKKAKEAAAKLKAKSSGDKPGKGEKPKPKPKAAPPFAAMPNFPFPSYGVANVSLDVKKKKGRKAATK</sequence>
<dbReference type="AlphaFoldDB" id="A0A2J8A2L0"/>